<organism evidence="1 2">
    <name type="scientific">Aspergillus piperis CBS 112811</name>
    <dbReference type="NCBI Taxonomy" id="1448313"/>
    <lineage>
        <taxon>Eukaryota</taxon>
        <taxon>Fungi</taxon>
        <taxon>Dikarya</taxon>
        <taxon>Ascomycota</taxon>
        <taxon>Pezizomycotina</taxon>
        <taxon>Eurotiomycetes</taxon>
        <taxon>Eurotiomycetidae</taxon>
        <taxon>Eurotiales</taxon>
        <taxon>Aspergillaceae</taxon>
        <taxon>Aspergillus</taxon>
        <taxon>Aspergillus subgen. Circumdati</taxon>
    </lineage>
</organism>
<accession>A0A8G1R8K4</accession>
<dbReference type="RefSeq" id="XP_025519988.1">
    <property type="nucleotide sequence ID" value="XM_025653946.1"/>
</dbReference>
<sequence>MTSLPRDRPASLYLLPRISSFTLHAYAVNNSTPSLTFWPTLGFVRPLLSSPTNLNCLGKPWAQPNSSFYL</sequence>
<evidence type="ECO:0000313" key="1">
    <source>
        <dbReference type="EMBL" id="RAH62066.1"/>
    </source>
</evidence>
<dbReference type="GeneID" id="37157348"/>
<dbReference type="Proteomes" id="UP000249526">
    <property type="component" value="Unassembled WGS sequence"/>
</dbReference>
<keyword evidence="2" id="KW-1185">Reference proteome</keyword>
<dbReference type="EMBL" id="KZ825055">
    <property type="protein sequence ID" value="RAH62066.1"/>
    <property type="molecule type" value="Genomic_DNA"/>
</dbReference>
<gene>
    <name evidence="1" type="ORF">BO85DRAFT_125068</name>
</gene>
<name>A0A8G1R8K4_9EURO</name>
<protein>
    <submittedName>
        <fullName evidence="1">Uncharacterized protein</fullName>
    </submittedName>
</protein>
<evidence type="ECO:0000313" key="2">
    <source>
        <dbReference type="Proteomes" id="UP000249526"/>
    </source>
</evidence>
<reference evidence="1 2" key="1">
    <citation type="submission" date="2018-02" db="EMBL/GenBank/DDBJ databases">
        <title>The genomes of Aspergillus section Nigri reveals drivers in fungal speciation.</title>
        <authorList>
            <consortium name="DOE Joint Genome Institute"/>
            <person name="Vesth T.C."/>
            <person name="Nybo J."/>
            <person name="Theobald S."/>
            <person name="Brandl J."/>
            <person name="Frisvad J.C."/>
            <person name="Nielsen K.F."/>
            <person name="Lyhne E.K."/>
            <person name="Kogle M.E."/>
            <person name="Kuo A."/>
            <person name="Riley R."/>
            <person name="Clum A."/>
            <person name="Nolan M."/>
            <person name="Lipzen A."/>
            <person name="Salamov A."/>
            <person name="Henrissat B."/>
            <person name="Wiebenga A."/>
            <person name="De vries R.P."/>
            <person name="Grigoriev I.V."/>
            <person name="Mortensen U.H."/>
            <person name="Andersen M.R."/>
            <person name="Baker S.E."/>
        </authorList>
    </citation>
    <scope>NUCLEOTIDE SEQUENCE [LARGE SCALE GENOMIC DNA]</scope>
    <source>
        <strain evidence="1 2">CBS 112811</strain>
    </source>
</reference>
<proteinExistence type="predicted"/>
<dbReference type="AlphaFoldDB" id="A0A8G1R8K4"/>